<dbReference type="Gene3D" id="6.10.250.690">
    <property type="match status" value="1"/>
</dbReference>
<dbReference type="GO" id="GO:0005829">
    <property type="term" value="C:cytosol"/>
    <property type="evidence" value="ECO:0007669"/>
    <property type="project" value="TreeGrafter"/>
</dbReference>
<dbReference type="Gene3D" id="3.40.50.2300">
    <property type="match status" value="1"/>
</dbReference>
<evidence type="ECO:0000256" key="6">
    <source>
        <dbReference type="PROSITE-ProRule" id="PRU00169"/>
    </source>
</evidence>
<keyword evidence="1 6" id="KW-0597">Phosphoprotein</keyword>
<reference evidence="10" key="1">
    <citation type="journal article" date="2020" name="mSystems">
        <title>Genome- and Community-Level Interaction Insights into Carbon Utilization and Element Cycling Functions of Hydrothermarchaeota in Hydrothermal Sediment.</title>
        <authorList>
            <person name="Zhou Z."/>
            <person name="Liu Y."/>
            <person name="Xu W."/>
            <person name="Pan J."/>
            <person name="Luo Z.H."/>
            <person name="Li M."/>
        </authorList>
    </citation>
    <scope>NUCLEOTIDE SEQUENCE [LARGE SCALE GENOMIC DNA]</scope>
    <source>
        <strain evidence="10">HyVt-456</strain>
    </source>
</reference>
<evidence type="ECO:0000256" key="3">
    <source>
        <dbReference type="ARBA" id="ARBA00023015"/>
    </source>
</evidence>
<feature type="DNA-binding region" description="OmpR/PhoB-type" evidence="7">
    <location>
        <begin position="124"/>
        <end position="222"/>
    </location>
</feature>
<dbReference type="PANTHER" id="PTHR48111">
    <property type="entry name" value="REGULATOR OF RPOS"/>
    <property type="match status" value="1"/>
</dbReference>
<accession>A0A7V1PWI3</accession>
<organism evidence="10">
    <name type="scientific">Caldithrix abyssi</name>
    <dbReference type="NCBI Taxonomy" id="187145"/>
    <lineage>
        <taxon>Bacteria</taxon>
        <taxon>Pseudomonadati</taxon>
        <taxon>Calditrichota</taxon>
        <taxon>Calditrichia</taxon>
        <taxon>Calditrichales</taxon>
        <taxon>Calditrichaceae</taxon>
        <taxon>Caldithrix</taxon>
    </lineage>
</organism>
<evidence type="ECO:0000256" key="2">
    <source>
        <dbReference type="ARBA" id="ARBA00023012"/>
    </source>
</evidence>
<dbReference type="Gene3D" id="1.10.10.10">
    <property type="entry name" value="Winged helix-like DNA-binding domain superfamily/Winged helix DNA-binding domain"/>
    <property type="match status" value="1"/>
</dbReference>
<evidence type="ECO:0000256" key="5">
    <source>
        <dbReference type="ARBA" id="ARBA00023163"/>
    </source>
</evidence>
<dbReference type="FunFam" id="3.40.50.2300:FF:000001">
    <property type="entry name" value="DNA-binding response regulator PhoB"/>
    <property type="match status" value="1"/>
</dbReference>
<dbReference type="GO" id="GO:0000156">
    <property type="term" value="F:phosphorelay response regulator activity"/>
    <property type="evidence" value="ECO:0007669"/>
    <property type="project" value="TreeGrafter"/>
</dbReference>
<evidence type="ECO:0000259" key="8">
    <source>
        <dbReference type="PROSITE" id="PS50110"/>
    </source>
</evidence>
<feature type="modified residue" description="4-aspartylphosphate" evidence="6">
    <location>
        <position position="51"/>
    </location>
</feature>
<name>A0A7V1PWI3_CALAY</name>
<comment type="caution">
    <text evidence="10">The sequence shown here is derived from an EMBL/GenBank/DDBJ whole genome shotgun (WGS) entry which is preliminary data.</text>
</comment>
<feature type="domain" description="Response regulatory" evidence="8">
    <location>
        <begin position="2"/>
        <end position="116"/>
    </location>
</feature>
<dbReference type="InterPro" id="IPR011006">
    <property type="entry name" value="CheY-like_superfamily"/>
</dbReference>
<dbReference type="PROSITE" id="PS51755">
    <property type="entry name" value="OMPR_PHOB"/>
    <property type="match status" value="1"/>
</dbReference>
<dbReference type="SMART" id="SM00448">
    <property type="entry name" value="REC"/>
    <property type="match status" value="1"/>
</dbReference>
<feature type="domain" description="OmpR/PhoB-type" evidence="9">
    <location>
        <begin position="124"/>
        <end position="222"/>
    </location>
</feature>
<evidence type="ECO:0000256" key="7">
    <source>
        <dbReference type="PROSITE-ProRule" id="PRU01091"/>
    </source>
</evidence>
<dbReference type="SUPFAM" id="SSF52172">
    <property type="entry name" value="CheY-like"/>
    <property type="match status" value="1"/>
</dbReference>
<dbReference type="InterPro" id="IPR036388">
    <property type="entry name" value="WH-like_DNA-bd_sf"/>
</dbReference>
<gene>
    <name evidence="10" type="ORF">ENJ10_13125</name>
</gene>
<dbReference type="GO" id="GO:0000976">
    <property type="term" value="F:transcription cis-regulatory region binding"/>
    <property type="evidence" value="ECO:0007669"/>
    <property type="project" value="TreeGrafter"/>
</dbReference>
<keyword evidence="3" id="KW-0805">Transcription regulation</keyword>
<dbReference type="InterPro" id="IPR001867">
    <property type="entry name" value="OmpR/PhoB-type_DNA-bd"/>
</dbReference>
<dbReference type="PROSITE" id="PS50110">
    <property type="entry name" value="RESPONSE_REGULATORY"/>
    <property type="match status" value="1"/>
</dbReference>
<dbReference type="Pfam" id="PF00486">
    <property type="entry name" value="Trans_reg_C"/>
    <property type="match status" value="1"/>
</dbReference>
<dbReference type="InterPro" id="IPR001789">
    <property type="entry name" value="Sig_transdc_resp-reg_receiver"/>
</dbReference>
<keyword evidence="4 7" id="KW-0238">DNA-binding</keyword>
<dbReference type="Pfam" id="PF00072">
    <property type="entry name" value="Response_reg"/>
    <property type="match status" value="1"/>
</dbReference>
<evidence type="ECO:0000313" key="10">
    <source>
        <dbReference type="EMBL" id="HED11627.1"/>
    </source>
</evidence>
<dbReference type="AlphaFoldDB" id="A0A7V1PWI3"/>
<evidence type="ECO:0000259" key="9">
    <source>
        <dbReference type="PROSITE" id="PS51755"/>
    </source>
</evidence>
<evidence type="ECO:0000256" key="1">
    <source>
        <dbReference type="ARBA" id="ARBA00022553"/>
    </source>
</evidence>
<dbReference type="CDD" id="cd00383">
    <property type="entry name" value="trans_reg_C"/>
    <property type="match status" value="1"/>
</dbReference>
<dbReference type="PANTHER" id="PTHR48111:SF22">
    <property type="entry name" value="REGULATOR OF RPOS"/>
    <property type="match status" value="1"/>
</dbReference>
<dbReference type="GO" id="GO:0032993">
    <property type="term" value="C:protein-DNA complex"/>
    <property type="evidence" value="ECO:0007669"/>
    <property type="project" value="TreeGrafter"/>
</dbReference>
<proteinExistence type="predicted"/>
<keyword evidence="5" id="KW-0804">Transcription</keyword>
<dbReference type="EMBL" id="DRLD01000371">
    <property type="protein sequence ID" value="HED11627.1"/>
    <property type="molecule type" value="Genomic_DNA"/>
</dbReference>
<dbReference type="Proteomes" id="UP000886005">
    <property type="component" value="Unassembled WGS sequence"/>
</dbReference>
<dbReference type="GO" id="GO:0006355">
    <property type="term" value="P:regulation of DNA-templated transcription"/>
    <property type="evidence" value="ECO:0007669"/>
    <property type="project" value="InterPro"/>
</dbReference>
<dbReference type="SMART" id="SM00862">
    <property type="entry name" value="Trans_reg_C"/>
    <property type="match status" value="1"/>
</dbReference>
<dbReference type="InterPro" id="IPR039420">
    <property type="entry name" value="WalR-like"/>
</dbReference>
<keyword evidence="2" id="KW-0902">Two-component regulatory system</keyword>
<sequence>MRILIVEDEESLARNIQRLLQDEKYHAECALDGNSGLELALTEEYDLIILDVMLPGKDGFEIIRQLRREGLDVPVIMLTARNQVEDKVRGLDEGADDYLTKPFAVPELLARVRSLLRRKSEVSASLMELGDLAIDTAAKLARYREQTIVLTPKEYSILEFLFYNKNRVVSRLSIAEHVWGDQMDLFTMTNFVDVHIKNLRKKLGPGARYIQTVRGLGYMLKEAE</sequence>
<protein>
    <submittedName>
        <fullName evidence="10">Response regulator transcription factor</fullName>
    </submittedName>
</protein>
<evidence type="ECO:0000256" key="4">
    <source>
        <dbReference type="ARBA" id="ARBA00023125"/>
    </source>
</evidence>